<dbReference type="PANTHER" id="PTHR30346">
    <property type="entry name" value="TRANSCRIPTIONAL DUAL REGULATOR HCAR-RELATED"/>
    <property type="match status" value="1"/>
</dbReference>
<evidence type="ECO:0000313" key="6">
    <source>
        <dbReference type="EMBL" id="MBB5133356.1"/>
    </source>
</evidence>
<comment type="similarity">
    <text evidence="1">Belongs to the LysR transcriptional regulatory family.</text>
</comment>
<dbReference type="InterPro" id="IPR036390">
    <property type="entry name" value="WH_DNA-bd_sf"/>
</dbReference>
<dbReference type="GO" id="GO:0003700">
    <property type="term" value="F:DNA-binding transcription factor activity"/>
    <property type="evidence" value="ECO:0007669"/>
    <property type="project" value="InterPro"/>
</dbReference>
<keyword evidence="7" id="KW-1185">Reference proteome</keyword>
<comment type="caution">
    <text evidence="6">The sequence shown here is derived from an EMBL/GenBank/DDBJ whole genome shotgun (WGS) entry which is preliminary data.</text>
</comment>
<dbReference type="Gene3D" id="3.40.190.10">
    <property type="entry name" value="Periplasmic binding protein-like II"/>
    <property type="match status" value="2"/>
</dbReference>
<organism evidence="6 7">
    <name type="scientific">Thermocatellispora tengchongensis</name>
    <dbReference type="NCBI Taxonomy" id="1073253"/>
    <lineage>
        <taxon>Bacteria</taxon>
        <taxon>Bacillati</taxon>
        <taxon>Actinomycetota</taxon>
        <taxon>Actinomycetes</taxon>
        <taxon>Streptosporangiales</taxon>
        <taxon>Streptosporangiaceae</taxon>
        <taxon>Thermocatellispora</taxon>
    </lineage>
</organism>
<dbReference type="CDD" id="cd05466">
    <property type="entry name" value="PBP2_LTTR_substrate"/>
    <property type="match status" value="1"/>
</dbReference>
<evidence type="ECO:0000256" key="3">
    <source>
        <dbReference type="ARBA" id="ARBA00023125"/>
    </source>
</evidence>
<evidence type="ECO:0000256" key="4">
    <source>
        <dbReference type="ARBA" id="ARBA00023163"/>
    </source>
</evidence>
<feature type="domain" description="HTH lysR-type" evidence="5">
    <location>
        <begin position="1"/>
        <end position="58"/>
    </location>
</feature>
<keyword evidence="3 6" id="KW-0238">DNA-binding</keyword>
<dbReference type="PANTHER" id="PTHR30346:SF0">
    <property type="entry name" value="HCA OPERON TRANSCRIPTIONAL ACTIVATOR HCAR"/>
    <property type="match status" value="1"/>
</dbReference>
<dbReference type="RefSeq" id="WP_185050340.1">
    <property type="nucleotide sequence ID" value="NZ_BAABIX010000001.1"/>
</dbReference>
<evidence type="ECO:0000256" key="1">
    <source>
        <dbReference type="ARBA" id="ARBA00009437"/>
    </source>
</evidence>
<dbReference type="InterPro" id="IPR036388">
    <property type="entry name" value="WH-like_DNA-bd_sf"/>
</dbReference>
<dbReference type="FunFam" id="1.10.10.10:FF:000001">
    <property type="entry name" value="LysR family transcriptional regulator"/>
    <property type="match status" value="1"/>
</dbReference>
<gene>
    <name evidence="6" type="ORF">HNP84_003082</name>
</gene>
<keyword evidence="4" id="KW-0804">Transcription</keyword>
<reference evidence="6 7" key="1">
    <citation type="submission" date="2020-08" db="EMBL/GenBank/DDBJ databases">
        <title>Genomic Encyclopedia of Type Strains, Phase IV (KMG-IV): sequencing the most valuable type-strain genomes for metagenomic binning, comparative biology and taxonomic classification.</title>
        <authorList>
            <person name="Goeker M."/>
        </authorList>
    </citation>
    <scope>NUCLEOTIDE SEQUENCE [LARGE SCALE GENOMIC DNA]</scope>
    <source>
        <strain evidence="6 7">DSM 45615</strain>
    </source>
</reference>
<dbReference type="Proteomes" id="UP000578449">
    <property type="component" value="Unassembled WGS sequence"/>
</dbReference>
<name>A0A840P4C2_9ACTN</name>
<dbReference type="GO" id="GO:0003677">
    <property type="term" value="F:DNA binding"/>
    <property type="evidence" value="ECO:0007669"/>
    <property type="project" value="UniProtKB-KW"/>
</dbReference>
<evidence type="ECO:0000256" key="2">
    <source>
        <dbReference type="ARBA" id="ARBA00023015"/>
    </source>
</evidence>
<dbReference type="GO" id="GO:0032993">
    <property type="term" value="C:protein-DNA complex"/>
    <property type="evidence" value="ECO:0007669"/>
    <property type="project" value="TreeGrafter"/>
</dbReference>
<dbReference type="InterPro" id="IPR005119">
    <property type="entry name" value="LysR_subst-bd"/>
</dbReference>
<dbReference type="PROSITE" id="PS50931">
    <property type="entry name" value="HTH_LYSR"/>
    <property type="match status" value="1"/>
</dbReference>
<dbReference type="SUPFAM" id="SSF46785">
    <property type="entry name" value="Winged helix' DNA-binding domain"/>
    <property type="match status" value="1"/>
</dbReference>
<dbReference type="Gene3D" id="1.10.10.10">
    <property type="entry name" value="Winged helix-like DNA-binding domain superfamily/Winged helix DNA-binding domain"/>
    <property type="match status" value="1"/>
</dbReference>
<dbReference type="Pfam" id="PF03466">
    <property type="entry name" value="LysR_substrate"/>
    <property type="match status" value="1"/>
</dbReference>
<accession>A0A840P4C2</accession>
<protein>
    <submittedName>
        <fullName evidence="6">DNA-binding transcriptional LysR family regulator</fullName>
    </submittedName>
</protein>
<proteinExistence type="inferred from homology"/>
<dbReference type="Pfam" id="PF00126">
    <property type="entry name" value="HTH_1"/>
    <property type="match status" value="1"/>
</dbReference>
<evidence type="ECO:0000259" key="5">
    <source>
        <dbReference type="PROSITE" id="PS50931"/>
    </source>
</evidence>
<dbReference type="EMBL" id="JACHGN010000006">
    <property type="protein sequence ID" value="MBB5133356.1"/>
    <property type="molecule type" value="Genomic_DNA"/>
</dbReference>
<dbReference type="PRINTS" id="PR00039">
    <property type="entry name" value="HTHLYSR"/>
</dbReference>
<dbReference type="InterPro" id="IPR000847">
    <property type="entry name" value="LysR_HTH_N"/>
</dbReference>
<sequence length="302" mass="32815">MDVQQLRYFVAVAEELHFGRAAERLHVTSSPLSRRIRELERELGRELFDRRHHRVELTPFGRTFLEPARDVLARFDALPRLAAPAPQAPPAPPVVRVGATPLAPTDVLDLVLETFEKVSPGAGLPLTLEPSAGLLALMAARKLDIAVVHLPVRDPGLRALALAEYRFAVAMRPGDPLAGRAELTVGDLAGREMLLPSPKVHPLVMNGLREHLRRGGVTRLRELPHNDVVQIAAHVAHSRALALATPGTLRGRVLVESGLVLVPLDDPDLRFRLGVVWPEGAEAHGGPLAEAIAVLRDRALAP</sequence>
<keyword evidence="2" id="KW-0805">Transcription regulation</keyword>
<dbReference type="AlphaFoldDB" id="A0A840P4C2"/>
<evidence type="ECO:0000313" key="7">
    <source>
        <dbReference type="Proteomes" id="UP000578449"/>
    </source>
</evidence>
<dbReference type="SUPFAM" id="SSF53850">
    <property type="entry name" value="Periplasmic binding protein-like II"/>
    <property type="match status" value="1"/>
</dbReference>